<dbReference type="GO" id="GO:0047429">
    <property type="term" value="F:nucleoside triphosphate diphosphatase activity"/>
    <property type="evidence" value="ECO:0007669"/>
    <property type="project" value="InterPro"/>
</dbReference>
<name>A0A9D2I4G3_9FIRM</name>
<keyword evidence="1" id="KW-0378">Hydrolase</keyword>
<protein>
    <recommendedName>
        <fullName evidence="4">Non-canonical purine NTP pyrophosphatase</fullName>
    </recommendedName>
</protein>
<evidence type="ECO:0000256" key="1">
    <source>
        <dbReference type="ARBA" id="ARBA00022801"/>
    </source>
</evidence>
<evidence type="ECO:0008006" key="4">
    <source>
        <dbReference type="Google" id="ProtNLM"/>
    </source>
</evidence>
<sequence length="220" mass="25053">MIDRIDRKEIKVELIYGTTNQGKLNLMKDYLSGTEIEIIGLNELSQPPGEPGECGRTPLENARGKAEYYFHALDRPVFSCDSGLIIEGLPEEEQPGVHVRRRDGKVLTDAEMTKYYADIASRLGGKCRAHYHNAICLIFSGAERYEYDGKDISGESFYLVDRAKPQKEKGFPLDCISVDMKTGLYFVDEGYSSRAEEKKQGFRRFMERAVEMHRCKDTSE</sequence>
<reference evidence="2" key="2">
    <citation type="submission" date="2021-04" db="EMBL/GenBank/DDBJ databases">
        <authorList>
            <person name="Gilroy R."/>
        </authorList>
    </citation>
    <scope>NUCLEOTIDE SEQUENCE</scope>
    <source>
        <strain evidence="2">CHK179-7159</strain>
    </source>
</reference>
<evidence type="ECO:0000313" key="3">
    <source>
        <dbReference type="Proteomes" id="UP000886858"/>
    </source>
</evidence>
<gene>
    <name evidence="2" type="ORF">H9717_00890</name>
</gene>
<comment type="caution">
    <text evidence="2">The sequence shown here is derived from an EMBL/GenBank/DDBJ whole genome shotgun (WGS) entry which is preliminary data.</text>
</comment>
<dbReference type="Pfam" id="PF01725">
    <property type="entry name" value="Ham1p_like"/>
    <property type="match status" value="1"/>
</dbReference>
<dbReference type="Proteomes" id="UP000886858">
    <property type="component" value="Unassembled WGS sequence"/>
</dbReference>
<organism evidence="2 3">
    <name type="scientific">Candidatus Eisenbergiella merdipullorum</name>
    <dbReference type="NCBI Taxonomy" id="2838553"/>
    <lineage>
        <taxon>Bacteria</taxon>
        <taxon>Bacillati</taxon>
        <taxon>Bacillota</taxon>
        <taxon>Clostridia</taxon>
        <taxon>Lachnospirales</taxon>
        <taxon>Lachnospiraceae</taxon>
        <taxon>Eisenbergiella</taxon>
    </lineage>
</organism>
<dbReference type="InterPro" id="IPR002637">
    <property type="entry name" value="RdgB/HAM1"/>
</dbReference>
<proteinExistence type="predicted"/>
<dbReference type="GO" id="GO:0009143">
    <property type="term" value="P:nucleoside triphosphate catabolic process"/>
    <property type="evidence" value="ECO:0007669"/>
    <property type="project" value="InterPro"/>
</dbReference>
<dbReference type="AlphaFoldDB" id="A0A9D2I4G3"/>
<dbReference type="InterPro" id="IPR029001">
    <property type="entry name" value="ITPase-like_fam"/>
</dbReference>
<dbReference type="Gene3D" id="3.90.950.10">
    <property type="match status" value="1"/>
</dbReference>
<accession>A0A9D2I4G3</accession>
<evidence type="ECO:0000313" key="2">
    <source>
        <dbReference type="EMBL" id="HJA91674.1"/>
    </source>
</evidence>
<dbReference type="EMBL" id="DWYY01000008">
    <property type="protein sequence ID" value="HJA91674.1"/>
    <property type="molecule type" value="Genomic_DNA"/>
</dbReference>
<reference evidence="2" key="1">
    <citation type="journal article" date="2021" name="PeerJ">
        <title>Extensive microbial diversity within the chicken gut microbiome revealed by metagenomics and culture.</title>
        <authorList>
            <person name="Gilroy R."/>
            <person name="Ravi A."/>
            <person name="Getino M."/>
            <person name="Pursley I."/>
            <person name="Horton D.L."/>
            <person name="Alikhan N.F."/>
            <person name="Baker D."/>
            <person name="Gharbi K."/>
            <person name="Hall N."/>
            <person name="Watson M."/>
            <person name="Adriaenssens E.M."/>
            <person name="Foster-Nyarko E."/>
            <person name="Jarju S."/>
            <person name="Secka A."/>
            <person name="Antonio M."/>
            <person name="Oren A."/>
            <person name="Chaudhuri R.R."/>
            <person name="La Ragione R."/>
            <person name="Hildebrand F."/>
            <person name="Pallen M.J."/>
        </authorList>
    </citation>
    <scope>NUCLEOTIDE SEQUENCE</scope>
    <source>
        <strain evidence="2">CHK179-7159</strain>
    </source>
</reference>
<dbReference type="SUPFAM" id="SSF52972">
    <property type="entry name" value="ITPase-like"/>
    <property type="match status" value="1"/>
</dbReference>